<organism evidence="1 2">
    <name type="scientific">Euplotes crassus</name>
    <dbReference type="NCBI Taxonomy" id="5936"/>
    <lineage>
        <taxon>Eukaryota</taxon>
        <taxon>Sar</taxon>
        <taxon>Alveolata</taxon>
        <taxon>Ciliophora</taxon>
        <taxon>Intramacronucleata</taxon>
        <taxon>Spirotrichea</taxon>
        <taxon>Hypotrichia</taxon>
        <taxon>Euplotida</taxon>
        <taxon>Euplotidae</taxon>
        <taxon>Moneuplotes</taxon>
    </lineage>
</organism>
<sequence length="269" mass="30584">MVPLFIAHHGWKYLFHLLRSHFFVFPVLLLQYIHSNLELHLTGCTESETLFFTSTGIHSSQFSWYHLYRSENLRNPSNWLQKAHFACKMRSLTALRLVPSPCTKMHLGHLQSSEISFSWRQSSWIVHLQEIHQRSSSSRTASSRQSKQASLPPKLLEEYTNSIFGKVFRIGLKSTALTDCCFSDSSLSASFCFSSSLKFSHCLLSCRSGLSLFRWLISNLTVFFIQDCGLGFMCEGSGFCFKDGGAGSTFLIPNRNFRAFLGLLSLTFS</sequence>
<keyword evidence="2" id="KW-1185">Reference proteome</keyword>
<dbReference type="Proteomes" id="UP001295684">
    <property type="component" value="Unassembled WGS sequence"/>
</dbReference>
<reference evidence="1" key="1">
    <citation type="submission" date="2023-07" db="EMBL/GenBank/DDBJ databases">
        <authorList>
            <consortium name="AG Swart"/>
            <person name="Singh M."/>
            <person name="Singh A."/>
            <person name="Seah K."/>
            <person name="Emmerich C."/>
        </authorList>
    </citation>
    <scope>NUCLEOTIDE SEQUENCE</scope>
    <source>
        <strain evidence="1">DP1</strain>
    </source>
</reference>
<comment type="caution">
    <text evidence="1">The sequence shown here is derived from an EMBL/GenBank/DDBJ whole genome shotgun (WGS) entry which is preliminary data.</text>
</comment>
<name>A0AAD1USK9_EUPCR</name>
<protein>
    <submittedName>
        <fullName evidence="1">Uncharacterized protein</fullName>
    </submittedName>
</protein>
<dbReference type="AlphaFoldDB" id="A0AAD1USK9"/>
<evidence type="ECO:0000313" key="2">
    <source>
        <dbReference type="Proteomes" id="UP001295684"/>
    </source>
</evidence>
<accession>A0AAD1USK9</accession>
<evidence type="ECO:0000313" key="1">
    <source>
        <dbReference type="EMBL" id="CAI2370545.1"/>
    </source>
</evidence>
<dbReference type="EMBL" id="CAMPGE010011734">
    <property type="protein sequence ID" value="CAI2370545.1"/>
    <property type="molecule type" value="Genomic_DNA"/>
</dbReference>
<gene>
    <name evidence="1" type="ORF">ECRASSUSDP1_LOCUS11858</name>
</gene>
<proteinExistence type="predicted"/>